<name>A0A1F6TED1_9PROT</name>
<evidence type="ECO:0000256" key="1">
    <source>
        <dbReference type="ARBA" id="ARBA00022491"/>
    </source>
</evidence>
<dbReference type="InterPro" id="IPR005104">
    <property type="entry name" value="WHTH_HrcA_DNA-bd"/>
</dbReference>
<protein>
    <recommendedName>
        <fullName evidence="5">Heat-inducible transcription repressor HrcA</fullName>
    </recommendedName>
</protein>
<dbReference type="NCBIfam" id="TIGR00331">
    <property type="entry name" value="hrcA"/>
    <property type="match status" value="1"/>
</dbReference>
<dbReference type="GO" id="GO:0003677">
    <property type="term" value="F:DNA binding"/>
    <property type="evidence" value="ECO:0007669"/>
    <property type="project" value="InterPro"/>
</dbReference>
<comment type="similarity">
    <text evidence="5">Belongs to the HrcA family.</text>
</comment>
<comment type="caution">
    <text evidence="8">The sequence shown here is derived from an EMBL/GenBank/DDBJ whole genome shotgun (WGS) entry which is preliminary data.</text>
</comment>
<keyword evidence="4 5" id="KW-0804">Transcription</keyword>
<dbReference type="InterPro" id="IPR002571">
    <property type="entry name" value="HrcA"/>
</dbReference>
<dbReference type="InterPro" id="IPR021153">
    <property type="entry name" value="HrcA_C"/>
</dbReference>
<evidence type="ECO:0000259" key="7">
    <source>
        <dbReference type="Pfam" id="PF03444"/>
    </source>
</evidence>
<dbReference type="GO" id="GO:0045892">
    <property type="term" value="P:negative regulation of DNA-templated transcription"/>
    <property type="evidence" value="ECO:0007669"/>
    <property type="project" value="UniProtKB-UniRule"/>
</dbReference>
<comment type="function">
    <text evidence="5">Negative regulator of class I heat shock genes (grpE-dnaK-dnaJ and groELS operons). Prevents heat-shock induction of these operons.</text>
</comment>
<evidence type="ECO:0000256" key="5">
    <source>
        <dbReference type="HAMAP-Rule" id="MF_00081"/>
    </source>
</evidence>
<dbReference type="SUPFAM" id="SSF46785">
    <property type="entry name" value="Winged helix' DNA-binding domain"/>
    <property type="match status" value="1"/>
</dbReference>
<feature type="domain" description="Heat-inducible transcription repressor HrcA C-terminal" evidence="6">
    <location>
        <begin position="106"/>
        <end position="328"/>
    </location>
</feature>
<keyword evidence="3 5" id="KW-0346">Stress response</keyword>
<evidence type="ECO:0000256" key="2">
    <source>
        <dbReference type="ARBA" id="ARBA00023015"/>
    </source>
</evidence>
<keyword evidence="1 5" id="KW-0678">Repressor</keyword>
<proteinExistence type="inferred from homology"/>
<accession>A0A1F6TED1</accession>
<dbReference type="Proteomes" id="UP000179344">
    <property type="component" value="Unassembled WGS sequence"/>
</dbReference>
<dbReference type="InterPro" id="IPR029016">
    <property type="entry name" value="GAF-like_dom_sf"/>
</dbReference>
<feature type="domain" description="Winged helix-turn-helix transcription repressor HrcA DNA-binding" evidence="7">
    <location>
        <begin position="10"/>
        <end position="75"/>
    </location>
</feature>
<dbReference type="Pfam" id="PF01628">
    <property type="entry name" value="HrcA"/>
    <property type="match status" value="1"/>
</dbReference>
<reference evidence="8 9" key="1">
    <citation type="journal article" date="2016" name="Nat. Commun.">
        <title>Thousands of microbial genomes shed light on interconnected biogeochemical processes in an aquifer system.</title>
        <authorList>
            <person name="Anantharaman K."/>
            <person name="Brown C.T."/>
            <person name="Hug L.A."/>
            <person name="Sharon I."/>
            <person name="Castelle C.J."/>
            <person name="Probst A.J."/>
            <person name="Thomas B.C."/>
            <person name="Singh A."/>
            <person name="Wilkins M.J."/>
            <person name="Karaoz U."/>
            <person name="Brodie E.L."/>
            <person name="Williams K.H."/>
            <person name="Hubbard S.S."/>
            <person name="Banfield J.F."/>
        </authorList>
    </citation>
    <scope>NUCLEOTIDE SEQUENCE [LARGE SCALE GENOMIC DNA]</scope>
</reference>
<dbReference type="SUPFAM" id="SSF55781">
    <property type="entry name" value="GAF domain-like"/>
    <property type="match status" value="1"/>
</dbReference>
<dbReference type="Pfam" id="PF03444">
    <property type="entry name" value="WHD_HrcA"/>
    <property type="match status" value="1"/>
</dbReference>
<evidence type="ECO:0000313" key="9">
    <source>
        <dbReference type="Proteomes" id="UP000179344"/>
    </source>
</evidence>
<dbReference type="PIRSF" id="PIRSF005485">
    <property type="entry name" value="HrcA"/>
    <property type="match status" value="1"/>
</dbReference>
<dbReference type="PANTHER" id="PTHR34824:SF1">
    <property type="entry name" value="HEAT-INDUCIBLE TRANSCRIPTION REPRESSOR HRCA"/>
    <property type="match status" value="1"/>
</dbReference>
<dbReference type="AlphaFoldDB" id="A0A1F6TED1"/>
<organism evidence="8 9">
    <name type="scientific">Candidatus Muproteobacteria bacterium RBG_16_65_31</name>
    <dbReference type="NCBI Taxonomy" id="1817759"/>
    <lineage>
        <taxon>Bacteria</taxon>
        <taxon>Pseudomonadati</taxon>
        <taxon>Pseudomonadota</taxon>
        <taxon>Candidatus Muproteobacteria</taxon>
    </lineage>
</organism>
<dbReference type="Gene3D" id="3.30.450.40">
    <property type="match status" value="1"/>
</dbReference>
<dbReference type="PANTHER" id="PTHR34824">
    <property type="entry name" value="HEAT-INDUCIBLE TRANSCRIPTION REPRESSOR HRCA"/>
    <property type="match status" value="1"/>
</dbReference>
<dbReference type="InterPro" id="IPR036388">
    <property type="entry name" value="WH-like_DNA-bd_sf"/>
</dbReference>
<evidence type="ECO:0000259" key="6">
    <source>
        <dbReference type="Pfam" id="PF01628"/>
    </source>
</evidence>
<evidence type="ECO:0000256" key="4">
    <source>
        <dbReference type="ARBA" id="ARBA00023163"/>
    </source>
</evidence>
<gene>
    <name evidence="5" type="primary">hrcA</name>
    <name evidence="8" type="ORF">A2V92_01170</name>
</gene>
<dbReference type="HAMAP" id="MF_00081">
    <property type="entry name" value="HrcA"/>
    <property type="match status" value="1"/>
</dbReference>
<evidence type="ECO:0000313" key="8">
    <source>
        <dbReference type="EMBL" id="OGI43480.1"/>
    </source>
</evidence>
<dbReference type="Gene3D" id="1.10.10.10">
    <property type="entry name" value="Winged helix-like DNA-binding domain superfamily/Winged helix DNA-binding domain"/>
    <property type="match status" value="1"/>
</dbReference>
<dbReference type="InterPro" id="IPR036390">
    <property type="entry name" value="WH_DNA-bd_sf"/>
</dbReference>
<evidence type="ECO:0000256" key="3">
    <source>
        <dbReference type="ARBA" id="ARBA00023016"/>
    </source>
</evidence>
<sequence>MMTLNARAEILLKTLIERYIADGQPVGSRTLARQAGLELSPATVRNVMADLEGLGLIAAPHTSAGRVPTQRGYRVFIDTLLKVRPLDSAEVRKLKHELRSNQDPKQLIEAASHILSDVSKLAGIVMVPRREEQVSFRHIDFLGLGARRVLVILVTHDGQVHNRLISTDREYSAAELVQAANYFNATYAGVDMTGVAQALVGDMQQASEDMQRIMRLAVEMAHQAFQPEREKGDDIVVSGEANLMDFPELGDIRTLRRLFDAFNAKRDLLHLLDRCMRTAGVKIFIGAESGYKALEECSVVTAPYSADGQVVGTLGVVGPTRMSYEHVIPVVDITAKLLSAALSGPEPARESLESRGG</sequence>
<dbReference type="EMBL" id="MFST01000116">
    <property type="protein sequence ID" value="OGI43480.1"/>
    <property type="molecule type" value="Genomic_DNA"/>
</dbReference>
<keyword evidence="2 5" id="KW-0805">Transcription regulation</keyword>